<dbReference type="Proteomes" id="UP000250321">
    <property type="component" value="Unassembled WGS sequence"/>
</dbReference>
<evidence type="ECO:0000256" key="1">
    <source>
        <dbReference type="SAM" id="MobiDB-lite"/>
    </source>
</evidence>
<proteinExistence type="predicted"/>
<sequence>MSGTKRHANRKAEELEKLCSARFALYLTIQKVIFQSGQRTRPRPEKASSSSKKCKNPIRHHAVNVKGKRRGMRRKRLKLDKFSRALEDNINSSFTRKTKTIQPYGNTAKEDHGEESMAELLQPNSYNFHDDNIKFCYGFDSNGIYGNVNLELGYNGDFELVELENFGGVDNYNEPGNNLNLLIAEMIVFYNKS</sequence>
<dbReference type="EMBL" id="PJQY01003999">
    <property type="protein sequence ID" value="PQM32745.1"/>
    <property type="molecule type" value="Genomic_DNA"/>
</dbReference>
<organism evidence="2 3">
    <name type="scientific">Prunus yedoensis var. nudiflora</name>
    <dbReference type="NCBI Taxonomy" id="2094558"/>
    <lineage>
        <taxon>Eukaryota</taxon>
        <taxon>Viridiplantae</taxon>
        <taxon>Streptophyta</taxon>
        <taxon>Embryophyta</taxon>
        <taxon>Tracheophyta</taxon>
        <taxon>Spermatophyta</taxon>
        <taxon>Magnoliopsida</taxon>
        <taxon>eudicotyledons</taxon>
        <taxon>Gunneridae</taxon>
        <taxon>Pentapetalae</taxon>
        <taxon>rosids</taxon>
        <taxon>fabids</taxon>
        <taxon>Rosales</taxon>
        <taxon>Rosaceae</taxon>
        <taxon>Amygdaloideae</taxon>
        <taxon>Amygdaleae</taxon>
        <taxon>Prunus</taxon>
    </lineage>
</organism>
<comment type="caution">
    <text evidence="2">The sequence shown here is derived from an EMBL/GenBank/DDBJ whole genome shotgun (WGS) entry which is preliminary data.</text>
</comment>
<name>A0A314U5X8_PRUYE</name>
<evidence type="ECO:0000313" key="2">
    <source>
        <dbReference type="EMBL" id="PQM32745.1"/>
    </source>
</evidence>
<keyword evidence="3" id="KW-1185">Reference proteome</keyword>
<reference evidence="2 3" key="1">
    <citation type="submission" date="2018-02" db="EMBL/GenBank/DDBJ databases">
        <title>Draft genome of wild Prunus yedoensis var. nudiflora.</title>
        <authorList>
            <person name="Baek S."/>
            <person name="Kim J.-H."/>
            <person name="Choi K."/>
            <person name="Kim G.-B."/>
            <person name="Cho A."/>
            <person name="Jang H."/>
            <person name="Shin C.-H."/>
            <person name="Yu H.-J."/>
            <person name="Mun J.-H."/>
        </authorList>
    </citation>
    <scope>NUCLEOTIDE SEQUENCE [LARGE SCALE GENOMIC DNA]</scope>
    <source>
        <strain evidence="3">cv. Jeju island</strain>
        <tissue evidence="2">Leaf</tissue>
    </source>
</reference>
<accession>A0A314U5X8</accession>
<protein>
    <submittedName>
        <fullName evidence="2">Uncharacterized protein</fullName>
    </submittedName>
</protein>
<evidence type="ECO:0000313" key="3">
    <source>
        <dbReference type="Proteomes" id="UP000250321"/>
    </source>
</evidence>
<dbReference type="AlphaFoldDB" id="A0A314U5X8"/>
<gene>
    <name evidence="2" type="ORF">Pyn_16598</name>
</gene>
<feature type="region of interest" description="Disordered" evidence="1">
    <location>
        <begin position="36"/>
        <end position="55"/>
    </location>
</feature>